<dbReference type="Proteomes" id="UP000313390">
    <property type="component" value="Unassembled WGS sequence"/>
</dbReference>
<dbReference type="PROSITE" id="PS52016">
    <property type="entry name" value="TONB_DEPENDENT_REC_3"/>
    <property type="match status" value="1"/>
</dbReference>
<evidence type="ECO:0000256" key="6">
    <source>
        <dbReference type="ARBA" id="ARBA00022496"/>
    </source>
</evidence>
<gene>
    <name evidence="20" type="ORF">FIB18_22385</name>
</gene>
<evidence type="ECO:0000256" key="17">
    <source>
        <dbReference type="SAM" id="MobiDB-lite"/>
    </source>
</evidence>
<keyword evidence="7 15" id="KW-0812">Transmembrane</keyword>
<evidence type="ECO:0000256" key="11">
    <source>
        <dbReference type="ARBA" id="ARBA00023077"/>
    </source>
</evidence>
<dbReference type="GO" id="GO:0015344">
    <property type="term" value="F:siderophore uptake transmembrane transporter activity"/>
    <property type="evidence" value="ECO:0007669"/>
    <property type="project" value="TreeGrafter"/>
</dbReference>
<dbReference type="InterPro" id="IPR037066">
    <property type="entry name" value="Plug_dom_sf"/>
</dbReference>
<reference evidence="20 21" key="1">
    <citation type="journal article" date="2011" name="Int. J. Syst. Evol. Microbiol.">
        <title>Ochrobactrum pecoris sp. nov., isolated from farm animals.</title>
        <authorList>
            <person name="Kampfer P."/>
            <person name="Huber B."/>
            <person name="Busse H.J."/>
            <person name="Scholz H.C."/>
            <person name="Tomaso H."/>
            <person name="Hotzel H."/>
            <person name="Melzer F."/>
        </authorList>
    </citation>
    <scope>NUCLEOTIDE SEQUENCE [LARGE SCALE GENOMIC DNA]</scope>
    <source>
        <strain evidence="20 21">08RB2639</strain>
    </source>
</reference>
<dbReference type="Pfam" id="PF07715">
    <property type="entry name" value="Plug"/>
    <property type="match status" value="1"/>
</dbReference>
<dbReference type="Gene3D" id="2.170.130.10">
    <property type="entry name" value="TonB-dependent receptor, plug domain"/>
    <property type="match status" value="1"/>
</dbReference>
<proteinExistence type="inferred from homology"/>
<feature type="domain" description="TonB-dependent receptor plug" evidence="19">
    <location>
        <begin position="98"/>
        <end position="203"/>
    </location>
</feature>
<evidence type="ECO:0000259" key="19">
    <source>
        <dbReference type="Pfam" id="PF07715"/>
    </source>
</evidence>
<dbReference type="GO" id="GO:0038023">
    <property type="term" value="F:signaling receptor activity"/>
    <property type="evidence" value="ECO:0007669"/>
    <property type="project" value="InterPro"/>
</dbReference>
<keyword evidence="13 20" id="KW-0675">Receptor</keyword>
<feature type="region of interest" description="Disordered" evidence="17">
    <location>
        <begin position="1"/>
        <end position="31"/>
    </location>
</feature>
<accession>A0A5C5CD96</accession>
<protein>
    <recommendedName>
        <fullName evidence="3">Heme transporter BhuA</fullName>
    </recommendedName>
</protein>
<dbReference type="InterPro" id="IPR036942">
    <property type="entry name" value="Beta-barrel_TonB_sf"/>
</dbReference>
<keyword evidence="6" id="KW-0410">Iron transport</keyword>
<dbReference type="FunFam" id="2.170.130.10:FF:000001">
    <property type="entry name" value="Catecholate siderophore TonB-dependent receptor"/>
    <property type="match status" value="1"/>
</dbReference>
<dbReference type="InterPro" id="IPR039426">
    <property type="entry name" value="TonB-dep_rcpt-like"/>
</dbReference>
<dbReference type="GO" id="GO:0015891">
    <property type="term" value="P:siderophore transport"/>
    <property type="evidence" value="ECO:0007669"/>
    <property type="project" value="InterPro"/>
</dbReference>
<sequence length="746" mass="82036">MPLAGRAARRAELNTSGTAPKQGTKNPRRTSVKSLLETAILGGVASIAIAAPSAAQETGILRLDTIEIKTSDGKSPRAPVEGYVAEYSRAATKSDAPIRETPQSISVVTRDNMNDRAVQSVSEAMLYSANVNAQRYGADVRSDYFTVRGFPADLYLDGLRVPQIASQPGGYSGFVVEPYSLESVEILRGPSSALFGQSNVGGIVNMVSKQPQAEASREIYLRGGSFERKEFGADITGPINNDPRFTYRLNGIFRDSNTSYDLGKNDRIAINPSFAWRPDADTSLVVSGGYLKDNMGQAGVIIPAYGSVLPNPTGQTISRDFSDGDPRNAIYKKEIGYVGYDFEHRLNDTFTLRQNFRYSHMKTDYRNLFTGVIPTKGWDGHTIPRTNYLAQPELDAMAFDTQLESRFDTGQLAHTLLVGIDQQWQRLDNYTASASGPSQDLFNPTYDQPVAELSPTTRLLQKQYQTGIYVQDQIEAGKLRVTLGGRKDFVSIRSEQTALSSGKTTDYEQDPDKFTGRVGVAYLFDSGFVPYALYSTSFLPTLTLADMPLKPTTGTLKEVGLKYAPEGEDYTVTVSAFEAEQQNVVNRISGVYYQTDEVRVRGIELEGTARLWDRLNITGALSFQDPEVSESQNLAQIGKLPYTVPKNQQSLFLSYDMPLPGNIEGNLVVGGGVRRIGKTAGDTLNTFYVPSYTLVDAFLRYDIGKYHLQVNAYNLGDKKYVAGCNSTSQCYYGQGRSIVATTSVRW</sequence>
<evidence type="ECO:0000256" key="1">
    <source>
        <dbReference type="ARBA" id="ARBA00004571"/>
    </source>
</evidence>
<dbReference type="AlphaFoldDB" id="A0A5C5CD96"/>
<comment type="similarity">
    <text evidence="2 15 16">Belongs to the TonB-dependent receptor family.</text>
</comment>
<dbReference type="InterPro" id="IPR000531">
    <property type="entry name" value="Beta-barrel_TonB"/>
</dbReference>
<keyword evidence="10" id="KW-0406">Ion transport</keyword>
<keyword evidence="12 15" id="KW-0472">Membrane</keyword>
<keyword evidence="11 16" id="KW-0798">TonB box</keyword>
<dbReference type="PANTHER" id="PTHR32552">
    <property type="entry name" value="FERRICHROME IRON RECEPTOR-RELATED"/>
    <property type="match status" value="1"/>
</dbReference>
<dbReference type="EMBL" id="VEWK01000017">
    <property type="protein sequence ID" value="TNV09024.1"/>
    <property type="molecule type" value="Genomic_DNA"/>
</dbReference>
<dbReference type="InterPro" id="IPR012910">
    <property type="entry name" value="Plug_dom"/>
</dbReference>
<dbReference type="SUPFAM" id="SSF56935">
    <property type="entry name" value="Porins"/>
    <property type="match status" value="1"/>
</dbReference>
<dbReference type="InterPro" id="IPR010105">
    <property type="entry name" value="TonB_sidphr_rcpt"/>
</dbReference>
<feature type="compositionally biased region" description="Polar residues" evidence="17">
    <location>
        <begin position="13"/>
        <end position="25"/>
    </location>
</feature>
<evidence type="ECO:0000256" key="15">
    <source>
        <dbReference type="PROSITE-ProRule" id="PRU01360"/>
    </source>
</evidence>
<comment type="caution">
    <text evidence="20">The sequence shown here is derived from an EMBL/GenBank/DDBJ whole genome shotgun (WGS) entry which is preliminary data.</text>
</comment>
<evidence type="ECO:0000256" key="5">
    <source>
        <dbReference type="ARBA" id="ARBA00022452"/>
    </source>
</evidence>
<evidence type="ECO:0000256" key="9">
    <source>
        <dbReference type="ARBA" id="ARBA00023004"/>
    </source>
</evidence>
<evidence type="ECO:0000256" key="13">
    <source>
        <dbReference type="ARBA" id="ARBA00023170"/>
    </source>
</evidence>
<evidence type="ECO:0000256" key="7">
    <source>
        <dbReference type="ARBA" id="ARBA00022692"/>
    </source>
</evidence>
<dbReference type="NCBIfam" id="TIGR01783">
    <property type="entry name" value="TonB-siderophor"/>
    <property type="match status" value="1"/>
</dbReference>
<dbReference type="GO" id="GO:0009279">
    <property type="term" value="C:cell outer membrane"/>
    <property type="evidence" value="ECO:0007669"/>
    <property type="project" value="UniProtKB-SubCell"/>
</dbReference>
<dbReference type="RefSeq" id="WP_140022892.1">
    <property type="nucleotide sequence ID" value="NZ_JACIEX010000016.1"/>
</dbReference>
<evidence type="ECO:0000256" key="3">
    <source>
        <dbReference type="ARBA" id="ARBA00021261"/>
    </source>
</evidence>
<keyword evidence="14 15" id="KW-0998">Cell outer membrane</keyword>
<evidence type="ECO:0000256" key="8">
    <source>
        <dbReference type="ARBA" id="ARBA00022729"/>
    </source>
</evidence>
<evidence type="ECO:0000313" key="21">
    <source>
        <dbReference type="Proteomes" id="UP000313390"/>
    </source>
</evidence>
<evidence type="ECO:0000313" key="20">
    <source>
        <dbReference type="EMBL" id="TNV09024.1"/>
    </source>
</evidence>
<name>A0A5C5CD96_9HYPH</name>
<dbReference type="CDD" id="cd01347">
    <property type="entry name" value="ligand_gated_channel"/>
    <property type="match status" value="1"/>
</dbReference>
<dbReference type="PANTHER" id="PTHR32552:SF68">
    <property type="entry name" value="FERRICHROME OUTER MEMBRANE TRANSPORTER_PHAGE RECEPTOR"/>
    <property type="match status" value="1"/>
</dbReference>
<comment type="subcellular location">
    <subcellularLocation>
        <location evidence="1 15">Cell outer membrane</location>
        <topology evidence="1 15">Multi-pass membrane protein</topology>
    </subcellularLocation>
</comment>
<dbReference type="OrthoDB" id="9760333at2"/>
<evidence type="ECO:0000256" key="4">
    <source>
        <dbReference type="ARBA" id="ARBA00022448"/>
    </source>
</evidence>
<keyword evidence="4 15" id="KW-0813">Transport</keyword>
<keyword evidence="5 15" id="KW-1134">Transmembrane beta strand</keyword>
<keyword evidence="9" id="KW-0408">Iron</keyword>
<dbReference type="Pfam" id="PF00593">
    <property type="entry name" value="TonB_dep_Rec_b-barrel"/>
    <property type="match status" value="1"/>
</dbReference>
<feature type="domain" description="TonB-dependent receptor-like beta-barrel" evidence="18">
    <location>
        <begin position="277"/>
        <end position="715"/>
    </location>
</feature>
<evidence type="ECO:0000256" key="14">
    <source>
        <dbReference type="ARBA" id="ARBA00023237"/>
    </source>
</evidence>
<evidence type="ECO:0000259" key="18">
    <source>
        <dbReference type="Pfam" id="PF00593"/>
    </source>
</evidence>
<evidence type="ECO:0000256" key="10">
    <source>
        <dbReference type="ARBA" id="ARBA00023065"/>
    </source>
</evidence>
<organism evidence="20 21">
    <name type="scientific">Brucella pecoris</name>
    <dbReference type="NCBI Taxonomy" id="867683"/>
    <lineage>
        <taxon>Bacteria</taxon>
        <taxon>Pseudomonadati</taxon>
        <taxon>Pseudomonadota</taxon>
        <taxon>Alphaproteobacteria</taxon>
        <taxon>Hyphomicrobiales</taxon>
        <taxon>Brucellaceae</taxon>
        <taxon>Brucella/Ochrobactrum group</taxon>
        <taxon>Brucella</taxon>
    </lineage>
</organism>
<evidence type="ECO:0000256" key="12">
    <source>
        <dbReference type="ARBA" id="ARBA00023136"/>
    </source>
</evidence>
<dbReference type="Gene3D" id="2.40.170.20">
    <property type="entry name" value="TonB-dependent receptor, beta-barrel domain"/>
    <property type="match status" value="1"/>
</dbReference>
<evidence type="ECO:0000256" key="16">
    <source>
        <dbReference type="RuleBase" id="RU003357"/>
    </source>
</evidence>
<keyword evidence="8" id="KW-0732">Signal</keyword>
<evidence type="ECO:0000256" key="2">
    <source>
        <dbReference type="ARBA" id="ARBA00009810"/>
    </source>
</evidence>